<proteinExistence type="inferred from homology"/>
<dbReference type="InterPro" id="IPR003594">
    <property type="entry name" value="HATPase_dom"/>
</dbReference>
<dbReference type="EMBL" id="MJGC01000098">
    <property type="protein sequence ID" value="OEJ73219.1"/>
    <property type="molecule type" value="Genomic_DNA"/>
</dbReference>
<sequence>MDFSQILLEKNQLIIDRWVASVYEDSEIEATKELTFKAVRDSLPEVLQALATVLSESEANDLQTLVKASLKHGSIRAEQGFEPAEIAQEYRLLRSAVFATLEPDLLQGSPAELLRAVRLIDAVIDEAIARCFDSYTQGRLLELKQLQNQLNLTNQELTRLVRASRDNISQLAHELKTPLTSIIGYADLFLRQQRDREPNIKDNTANFESIERVLRSGRLLLHLINDALEISRYDAGKMKLQLIPTNPRELIDSVLEIVDPLIREKGLSLIVDCDRAPLAVITDPLRVQQILTNLLSNAIRYTETGTIRLDCWTPSELEWIIAITDSGIGISVEDQKQIFDPYFQAYKDSGFQKMEGTGLGLTIVSRIVKLMQGEIQVSSQPGQGSTFRVILPQEMLLPPH</sequence>
<dbReference type="InterPro" id="IPR036890">
    <property type="entry name" value="HATPase_C_sf"/>
</dbReference>
<feature type="domain" description="Histidine kinase" evidence="10">
    <location>
        <begin position="170"/>
        <end position="395"/>
    </location>
</feature>
<dbReference type="SMART" id="SM00388">
    <property type="entry name" value="HisKA"/>
    <property type="match status" value="1"/>
</dbReference>
<evidence type="ECO:0000256" key="9">
    <source>
        <dbReference type="SAM" id="Coils"/>
    </source>
</evidence>
<dbReference type="EC" id="2.7.13.3" evidence="3"/>
<keyword evidence="9" id="KW-0175">Coiled coil</keyword>
<dbReference type="InterPro" id="IPR025751">
    <property type="entry name" value="RsbRD_N_dom"/>
</dbReference>
<dbReference type="SMART" id="SM00387">
    <property type="entry name" value="HATPase_c"/>
    <property type="match status" value="1"/>
</dbReference>
<name>A0A1E5QEZ1_9CYAN</name>
<accession>A0A1E5QEZ1</accession>
<keyword evidence="7" id="KW-0902">Two-component regulatory system</keyword>
<dbReference type="AlphaFoldDB" id="A0A1E5QEZ1"/>
<protein>
    <recommendedName>
        <fullName evidence="8">Circadian input-output histidine kinase CikA</fullName>
        <ecNumber evidence="3">2.7.13.3</ecNumber>
    </recommendedName>
</protein>
<keyword evidence="6" id="KW-0418">Kinase</keyword>
<dbReference type="STRING" id="1781255.BH720_20950"/>
<gene>
    <name evidence="11" type="ORF">BH720_20950</name>
</gene>
<evidence type="ECO:0000256" key="6">
    <source>
        <dbReference type="ARBA" id="ARBA00022777"/>
    </source>
</evidence>
<dbReference type="SUPFAM" id="SSF55874">
    <property type="entry name" value="ATPase domain of HSP90 chaperone/DNA topoisomerase II/histidine kinase"/>
    <property type="match status" value="1"/>
</dbReference>
<evidence type="ECO:0000256" key="5">
    <source>
        <dbReference type="ARBA" id="ARBA00022679"/>
    </source>
</evidence>
<feature type="coiled-coil region" evidence="9">
    <location>
        <begin position="143"/>
        <end position="174"/>
    </location>
</feature>
<dbReference type="CDD" id="cd16922">
    <property type="entry name" value="HATPase_EvgS-ArcB-TorS-like"/>
    <property type="match status" value="1"/>
</dbReference>
<dbReference type="CDD" id="cd00082">
    <property type="entry name" value="HisKA"/>
    <property type="match status" value="1"/>
</dbReference>
<evidence type="ECO:0000259" key="10">
    <source>
        <dbReference type="PROSITE" id="PS50109"/>
    </source>
</evidence>
<evidence type="ECO:0000256" key="8">
    <source>
        <dbReference type="ARBA" id="ARBA00074306"/>
    </source>
</evidence>
<dbReference type="FunFam" id="3.30.565.10:FF:000010">
    <property type="entry name" value="Sensor histidine kinase RcsC"/>
    <property type="match status" value="1"/>
</dbReference>
<comment type="similarity">
    <text evidence="2">In the N-terminal section; belongs to the phytochrome family.</text>
</comment>
<evidence type="ECO:0000256" key="4">
    <source>
        <dbReference type="ARBA" id="ARBA00022553"/>
    </source>
</evidence>
<evidence type="ECO:0000256" key="2">
    <source>
        <dbReference type="ARBA" id="ARBA00006402"/>
    </source>
</evidence>
<evidence type="ECO:0000256" key="7">
    <source>
        <dbReference type="ARBA" id="ARBA00023012"/>
    </source>
</evidence>
<dbReference type="InterPro" id="IPR036097">
    <property type="entry name" value="HisK_dim/P_sf"/>
</dbReference>
<evidence type="ECO:0000313" key="11">
    <source>
        <dbReference type="EMBL" id="OEJ73219.1"/>
    </source>
</evidence>
<dbReference type="PANTHER" id="PTHR43047">
    <property type="entry name" value="TWO-COMPONENT HISTIDINE PROTEIN KINASE"/>
    <property type="match status" value="1"/>
</dbReference>
<reference evidence="11" key="1">
    <citation type="submission" date="2016-09" db="EMBL/GenBank/DDBJ databases">
        <title>Draft genome of thermotolerant cyanobacterium Desertifilum sp. strain IPPAS B-1220.</title>
        <authorList>
            <person name="Sinetova M.A."/>
            <person name="Bolakhan K."/>
            <person name="Zayadan B.K."/>
            <person name="Mironov K.S."/>
            <person name="Ustinova V."/>
            <person name="Kupriyanova E.V."/>
            <person name="Sidorov R.A."/>
            <person name="Skrypnik A.N."/>
            <person name="Gogoleva N.E."/>
            <person name="Gogolev Y.V."/>
            <person name="Los D.A."/>
        </authorList>
    </citation>
    <scope>NUCLEOTIDE SEQUENCE [LARGE SCALE GENOMIC DNA]</scope>
    <source>
        <strain evidence="11">IPPAS B-1220</strain>
    </source>
</reference>
<dbReference type="OrthoDB" id="568844at2"/>
<dbReference type="InterPro" id="IPR004358">
    <property type="entry name" value="Sig_transdc_His_kin-like_C"/>
</dbReference>
<dbReference type="InterPro" id="IPR003661">
    <property type="entry name" value="HisK_dim/P_dom"/>
</dbReference>
<dbReference type="GO" id="GO:0000155">
    <property type="term" value="F:phosphorelay sensor kinase activity"/>
    <property type="evidence" value="ECO:0007669"/>
    <property type="project" value="InterPro"/>
</dbReference>
<dbReference type="RefSeq" id="WP_069969188.1">
    <property type="nucleotide sequence ID" value="NZ_CM124774.1"/>
</dbReference>
<dbReference type="PRINTS" id="PR00344">
    <property type="entry name" value="BCTRLSENSOR"/>
</dbReference>
<evidence type="ECO:0000256" key="3">
    <source>
        <dbReference type="ARBA" id="ARBA00012438"/>
    </source>
</evidence>
<dbReference type="SUPFAM" id="SSF47384">
    <property type="entry name" value="Homodimeric domain of signal transducing histidine kinase"/>
    <property type="match status" value="1"/>
</dbReference>
<dbReference type="InterPro" id="IPR005467">
    <property type="entry name" value="His_kinase_dom"/>
</dbReference>
<keyword evidence="5" id="KW-0808">Transferase</keyword>
<dbReference type="Gene3D" id="1.10.287.130">
    <property type="match status" value="1"/>
</dbReference>
<dbReference type="PROSITE" id="PS50109">
    <property type="entry name" value="HIS_KIN"/>
    <property type="match status" value="1"/>
</dbReference>
<dbReference type="Pfam" id="PF00512">
    <property type="entry name" value="HisKA"/>
    <property type="match status" value="1"/>
</dbReference>
<comment type="caution">
    <text evidence="11">The sequence shown here is derived from an EMBL/GenBank/DDBJ whole genome shotgun (WGS) entry which is preliminary data.</text>
</comment>
<keyword evidence="4" id="KW-0597">Phosphoprotein</keyword>
<dbReference type="Pfam" id="PF14361">
    <property type="entry name" value="RsbRD_N"/>
    <property type="match status" value="1"/>
</dbReference>
<evidence type="ECO:0000256" key="1">
    <source>
        <dbReference type="ARBA" id="ARBA00000085"/>
    </source>
</evidence>
<comment type="catalytic activity">
    <reaction evidence="1">
        <text>ATP + protein L-histidine = ADP + protein N-phospho-L-histidine.</text>
        <dbReference type="EC" id="2.7.13.3"/>
    </reaction>
</comment>
<dbReference type="Gene3D" id="3.30.565.10">
    <property type="entry name" value="Histidine kinase-like ATPase, C-terminal domain"/>
    <property type="match status" value="1"/>
</dbReference>
<organism evidence="11">
    <name type="scientific">Desertifilum tharense IPPAS B-1220</name>
    <dbReference type="NCBI Taxonomy" id="1781255"/>
    <lineage>
        <taxon>Bacteria</taxon>
        <taxon>Bacillati</taxon>
        <taxon>Cyanobacteriota</taxon>
        <taxon>Cyanophyceae</taxon>
        <taxon>Desertifilales</taxon>
        <taxon>Desertifilaceae</taxon>
        <taxon>Desertifilum</taxon>
    </lineage>
</organism>
<dbReference type="Pfam" id="PF02518">
    <property type="entry name" value="HATPase_c"/>
    <property type="match status" value="1"/>
</dbReference>